<comment type="caution">
    <text evidence="3">The sequence shown here is derived from an EMBL/GenBank/DDBJ whole genome shotgun (WGS) entry which is preliminary data.</text>
</comment>
<accession>A0A8J3DJ38</accession>
<protein>
    <recommendedName>
        <fullName evidence="5">Cell division and transport-associated protein TolA</fullName>
    </recommendedName>
</protein>
<evidence type="ECO:0000313" key="3">
    <source>
        <dbReference type="EMBL" id="GHC76728.1"/>
    </source>
</evidence>
<organism evidence="3 4">
    <name type="scientific">Limoniibacter endophyticus</name>
    <dbReference type="NCBI Taxonomy" id="1565040"/>
    <lineage>
        <taxon>Bacteria</taxon>
        <taxon>Pseudomonadati</taxon>
        <taxon>Pseudomonadota</taxon>
        <taxon>Alphaproteobacteria</taxon>
        <taxon>Hyphomicrobiales</taxon>
        <taxon>Bartonellaceae</taxon>
        <taxon>Limoniibacter</taxon>
    </lineage>
</organism>
<feature type="signal peptide" evidence="2">
    <location>
        <begin position="1"/>
        <end position="17"/>
    </location>
</feature>
<feature type="compositionally biased region" description="Pro residues" evidence="1">
    <location>
        <begin position="110"/>
        <end position="147"/>
    </location>
</feature>
<evidence type="ECO:0000313" key="4">
    <source>
        <dbReference type="Proteomes" id="UP000641137"/>
    </source>
</evidence>
<reference evidence="3" key="2">
    <citation type="submission" date="2020-09" db="EMBL/GenBank/DDBJ databases">
        <authorList>
            <person name="Sun Q."/>
            <person name="Kim S."/>
        </authorList>
    </citation>
    <scope>NUCLEOTIDE SEQUENCE</scope>
    <source>
        <strain evidence="3">KCTC 42097</strain>
    </source>
</reference>
<feature type="chain" id="PRO_5035298570" description="Cell division and transport-associated protein TolA" evidence="2">
    <location>
        <begin position="18"/>
        <end position="350"/>
    </location>
</feature>
<dbReference type="Gene3D" id="3.30.1150.10">
    <property type="match status" value="1"/>
</dbReference>
<dbReference type="Proteomes" id="UP000641137">
    <property type="component" value="Unassembled WGS sequence"/>
</dbReference>
<feature type="compositionally biased region" description="Basic and acidic residues" evidence="1">
    <location>
        <begin position="84"/>
        <end position="97"/>
    </location>
</feature>
<feature type="compositionally biased region" description="Basic and acidic residues" evidence="1">
    <location>
        <begin position="169"/>
        <end position="208"/>
    </location>
</feature>
<evidence type="ECO:0008006" key="5">
    <source>
        <dbReference type="Google" id="ProtNLM"/>
    </source>
</evidence>
<dbReference type="EMBL" id="BMZO01000009">
    <property type="protein sequence ID" value="GHC76728.1"/>
    <property type="molecule type" value="Genomic_DNA"/>
</dbReference>
<feature type="region of interest" description="Disordered" evidence="1">
    <location>
        <begin position="47"/>
        <end position="256"/>
    </location>
</feature>
<sequence length="350" mass="36710">MKAGLTTSAVLHVAAIAAGLVTLAPRPMDMTDSEALPVDVVIADASQLIEGDKKAPISEKPAPTPTTRPDVVPDAQKVGNNSTDTDKAPTPEPKPRPVEQTQSSAAAAPEPAPAPTPEPEPAPEPAEVQPAPPQEAQPAPEPTPAPEAPAEQALSLPTQMAAPQQRPQPPREKPVETAEAKPEKPKEQEKPKAPEKKPEPQKSQARDESESDFDADDIAALLNKEKASGGGAKRSEQTASLGASRTNSAGQLTQSEMDSLRGQIQRCWNVPAGALEAENLRVTVKFNLNQVGAVEGSPRIVSGGGSGGIERAAAESARRAVLQCAPYTLPAEKYATWSEVTVNFDPSEMF</sequence>
<feature type="compositionally biased region" description="Low complexity" evidence="1">
    <location>
        <begin position="148"/>
        <end position="165"/>
    </location>
</feature>
<proteinExistence type="predicted"/>
<keyword evidence="2" id="KW-0732">Signal</keyword>
<dbReference type="RefSeq" id="WP_189491297.1">
    <property type="nucleotide sequence ID" value="NZ_BMZO01000009.1"/>
</dbReference>
<evidence type="ECO:0000256" key="1">
    <source>
        <dbReference type="SAM" id="MobiDB-lite"/>
    </source>
</evidence>
<dbReference type="AlphaFoldDB" id="A0A8J3DJ38"/>
<evidence type="ECO:0000256" key="2">
    <source>
        <dbReference type="SAM" id="SignalP"/>
    </source>
</evidence>
<feature type="compositionally biased region" description="Low complexity" evidence="1">
    <location>
        <begin position="65"/>
        <end position="75"/>
    </location>
</feature>
<name>A0A8J3DJ38_9HYPH</name>
<reference evidence="3" key="1">
    <citation type="journal article" date="2014" name="Int. J. Syst. Evol. Microbiol.">
        <title>Complete genome sequence of Corynebacterium casei LMG S-19264T (=DSM 44701T), isolated from a smear-ripened cheese.</title>
        <authorList>
            <consortium name="US DOE Joint Genome Institute (JGI-PGF)"/>
            <person name="Walter F."/>
            <person name="Albersmeier A."/>
            <person name="Kalinowski J."/>
            <person name="Ruckert C."/>
        </authorList>
    </citation>
    <scope>NUCLEOTIDE SEQUENCE</scope>
    <source>
        <strain evidence="3">KCTC 42097</strain>
    </source>
</reference>
<gene>
    <name evidence="3" type="ORF">GCM10010136_27680</name>
</gene>
<keyword evidence="4" id="KW-1185">Reference proteome</keyword>
<feature type="compositionally biased region" description="Polar residues" evidence="1">
    <location>
        <begin position="237"/>
        <end position="256"/>
    </location>
</feature>